<dbReference type="EMBL" id="JBHUOQ010000003">
    <property type="protein sequence ID" value="MFD2830536.1"/>
    <property type="molecule type" value="Genomic_DNA"/>
</dbReference>
<feature type="transmembrane region" description="Helical" evidence="1">
    <location>
        <begin position="182"/>
        <end position="200"/>
    </location>
</feature>
<keyword evidence="1" id="KW-0472">Membrane</keyword>
<feature type="transmembrane region" description="Helical" evidence="1">
    <location>
        <begin position="157"/>
        <end position="176"/>
    </location>
</feature>
<feature type="transmembrane region" description="Helical" evidence="1">
    <location>
        <begin position="87"/>
        <end position="110"/>
    </location>
</feature>
<keyword evidence="3" id="KW-1185">Reference proteome</keyword>
<accession>A0ABW5WUS4</accession>
<keyword evidence="1" id="KW-1133">Transmembrane helix</keyword>
<dbReference type="RefSeq" id="WP_377773662.1">
    <property type="nucleotide sequence ID" value="NZ_JBHUOQ010000003.1"/>
</dbReference>
<keyword evidence="1" id="KW-0812">Transmembrane</keyword>
<protein>
    <submittedName>
        <fullName evidence="2">Uncharacterized protein</fullName>
    </submittedName>
</protein>
<evidence type="ECO:0000256" key="1">
    <source>
        <dbReference type="SAM" id="Phobius"/>
    </source>
</evidence>
<feature type="transmembrane region" description="Helical" evidence="1">
    <location>
        <begin position="130"/>
        <end position="150"/>
    </location>
</feature>
<name>A0ABW5WUS4_9STAP</name>
<feature type="transmembrane region" description="Helical" evidence="1">
    <location>
        <begin position="57"/>
        <end position="75"/>
    </location>
</feature>
<organism evidence="2 3">
    <name type="scientific">Corticicoccus populi</name>
    <dbReference type="NCBI Taxonomy" id="1812821"/>
    <lineage>
        <taxon>Bacteria</taxon>
        <taxon>Bacillati</taxon>
        <taxon>Bacillota</taxon>
        <taxon>Bacilli</taxon>
        <taxon>Bacillales</taxon>
        <taxon>Staphylococcaceae</taxon>
        <taxon>Corticicoccus</taxon>
    </lineage>
</organism>
<comment type="caution">
    <text evidence="2">The sequence shown here is derived from an EMBL/GenBank/DDBJ whole genome shotgun (WGS) entry which is preliminary data.</text>
</comment>
<gene>
    <name evidence="2" type="ORF">ACFSX4_08690</name>
</gene>
<reference evidence="3" key="1">
    <citation type="journal article" date="2019" name="Int. J. Syst. Evol. Microbiol.">
        <title>The Global Catalogue of Microorganisms (GCM) 10K type strain sequencing project: providing services to taxonomists for standard genome sequencing and annotation.</title>
        <authorList>
            <consortium name="The Broad Institute Genomics Platform"/>
            <consortium name="The Broad Institute Genome Sequencing Center for Infectious Disease"/>
            <person name="Wu L."/>
            <person name="Ma J."/>
        </authorList>
    </citation>
    <scope>NUCLEOTIDE SEQUENCE [LARGE SCALE GENOMIC DNA]</scope>
    <source>
        <strain evidence="3">KCTC 33575</strain>
    </source>
</reference>
<sequence length="210" mass="23558">MNKLKSATMDLTKEISVWILWYLPVFAVIIVPLALFLNEPEITDSSFMEMIMTANRVFMFVAGILSVFLYFEWMFKMGITRKMYFKVITLTMLFIVLILNVTSLAITYIFDVIPYDIFTGGMPSVSTVVSAVLVSYLGAMLGCVIGMGFYKSAKAGFLMIAAALIIVGCEILIETFNMEGGIVHFSGFIIITALLIMLNYKLTRRIPVKL</sequence>
<dbReference type="Proteomes" id="UP001597519">
    <property type="component" value="Unassembled WGS sequence"/>
</dbReference>
<proteinExistence type="predicted"/>
<evidence type="ECO:0000313" key="3">
    <source>
        <dbReference type="Proteomes" id="UP001597519"/>
    </source>
</evidence>
<feature type="transmembrane region" description="Helical" evidence="1">
    <location>
        <begin position="15"/>
        <end position="37"/>
    </location>
</feature>
<evidence type="ECO:0000313" key="2">
    <source>
        <dbReference type="EMBL" id="MFD2830536.1"/>
    </source>
</evidence>